<dbReference type="GO" id="GO:0003677">
    <property type="term" value="F:DNA binding"/>
    <property type="evidence" value="ECO:0007669"/>
    <property type="project" value="UniProtKB-UniRule"/>
</dbReference>
<dbReference type="Proteomes" id="UP000736328">
    <property type="component" value="Unassembled WGS sequence"/>
</dbReference>
<name>A0A933MI51_UNCT6</name>
<accession>A0A933MI51</accession>
<evidence type="ECO:0000256" key="2">
    <source>
        <dbReference type="ARBA" id="ARBA00022478"/>
    </source>
</evidence>
<dbReference type="EC" id="2.7.7.6" evidence="7"/>
<evidence type="ECO:0000256" key="5">
    <source>
        <dbReference type="ARBA" id="ARBA00023163"/>
    </source>
</evidence>
<evidence type="ECO:0000256" key="3">
    <source>
        <dbReference type="ARBA" id="ARBA00022679"/>
    </source>
</evidence>
<dbReference type="NCBIfam" id="TIGR00690">
    <property type="entry name" value="rpoZ"/>
    <property type="match status" value="1"/>
</dbReference>
<reference evidence="8" key="1">
    <citation type="submission" date="2020-07" db="EMBL/GenBank/DDBJ databases">
        <title>Huge and variable diversity of episymbiotic CPR bacteria and DPANN archaea in groundwater ecosystems.</title>
        <authorList>
            <person name="He C.Y."/>
            <person name="Keren R."/>
            <person name="Whittaker M."/>
            <person name="Farag I.F."/>
            <person name="Doudna J."/>
            <person name="Cate J.H.D."/>
            <person name="Banfield J.F."/>
        </authorList>
    </citation>
    <scope>NUCLEOTIDE SEQUENCE</scope>
    <source>
        <strain evidence="8">NC_groundwater_1520_Pr4_B-0.1um_53_5</strain>
    </source>
</reference>
<dbReference type="InterPro" id="IPR036161">
    <property type="entry name" value="RPB6/omega-like_sf"/>
</dbReference>
<comment type="caution">
    <text evidence="8">The sequence shown here is derived from an EMBL/GenBank/DDBJ whole genome shotgun (WGS) entry which is preliminary data.</text>
</comment>
<dbReference type="Gene3D" id="3.90.940.10">
    <property type="match status" value="1"/>
</dbReference>
<proteinExistence type="inferred from homology"/>
<comment type="function">
    <text evidence="7">Promotes RNA polymerase assembly. Latches the N- and C-terminal regions of the beta' subunit thereby facilitating its interaction with the beta and alpha subunits.</text>
</comment>
<evidence type="ECO:0000256" key="4">
    <source>
        <dbReference type="ARBA" id="ARBA00022695"/>
    </source>
</evidence>
<comment type="similarity">
    <text evidence="1 7">Belongs to the RNA polymerase subunit omega family.</text>
</comment>
<dbReference type="AlphaFoldDB" id="A0A933MI51"/>
<keyword evidence="2 7" id="KW-0240">DNA-directed RNA polymerase</keyword>
<dbReference type="InterPro" id="IPR003716">
    <property type="entry name" value="DNA-dir_RNA_pol_omega"/>
</dbReference>
<organism evidence="8 9">
    <name type="scientific">candidate division TA06 bacterium</name>
    <dbReference type="NCBI Taxonomy" id="2250710"/>
    <lineage>
        <taxon>Bacteria</taxon>
        <taxon>Bacteria division TA06</taxon>
    </lineage>
</organism>
<dbReference type="EMBL" id="JACQXR010000078">
    <property type="protein sequence ID" value="MBI4726752.1"/>
    <property type="molecule type" value="Genomic_DNA"/>
</dbReference>
<keyword evidence="4 7" id="KW-0548">Nucleotidyltransferase</keyword>
<keyword evidence="5 7" id="KW-0804">Transcription</keyword>
<keyword evidence="3 7" id="KW-0808">Transferase</keyword>
<dbReference type="GO" id="GO:0003899">
    <property type="term" value="F:DNA-directed RNA polymerase activity"/>
    <property type="evidence" value="ECO:0007669"/>
    <property type="project" value="UniProtKB-UniRule"/>
</dbReference>
<dbReference type="HAMAP" id="MF_00366">
    <property type="entry name" value="RNApol_bact_RpoZ"/>
    <property type="match status" value="1"/>
</dbReference>
<dbReference type="SUPFAM" id="SSF63562">
    <property type="entry name" value="RPB6/omega subunit-like"/>
    <property type="match status" value="1"/>
</dbReference>
<evidence type="ECO:0000313" key="8">
    <source>
        <dbReference type="EMBL" id="MBI4726752.1"/>
    </source>
</evidence>
<protein>
    <recommendedName>
        <fullName evidence="7">DNA-directed RNA polymerase subunit omega</fullName>
        <shortName evidence="7">RNAP omega subunit</shortName>
        <ecNumber evidence="7">2.7.7.6</ecNumber>
    </recommendedName>
    <alternativeName>
        <fullName evidence="7">RNA polymerase omega subunit</fullName>
    </alternativeName>
    <alternativeName>
        <fullName evidence="7">Transcriptase subunit omega</fullName>
    </alternativeName>
</protein>
<comment type="subunit">
    <text evidence="7">The RNAP catalytic core consists of 2 alpha, 1 beta, 1 beta' and 1 omega subunit. When a sigma factor is associated with the core the holoenzyme is formed, which can initiate transcription.</text>
</comment>
<gene>
    <name evidence="7 8" type="primary">rpoZ</name>
    <name evidence="8" type="ORF">HY768_05960</name>
</gene>
<comment type="catalytic activity">
    <reaction evidence="6 7">
        <text>RNA(n) + a ribonucleoside 5'-triphosphate = RNA(n+1) + diphosphate</text>
        <dbReference type="Rhea" id="RHEA:21248"/>
        <dbReference type="Rhea" id="RHEA-COMP:14527"/>
        <dbReference type="Rhea" id="RHEA-COMP:17342"/>
        <dbReference type="ChEBI" id="CHEBI:33019"/>
        <dbReference type="ChEBI" id="CHEBI:61557"/>
        <dbReference type="ChEBI" id="CHEBI:140395"/>
        <dbReference type="EC" id="2.7.7.6"/>
    </reaction>
</comment>
<sequence length="63" mass="7389">MGFIPIDEISKGLENKYIAVLVAAREARRLHEIRRMSSREMEIKPITMALERMRDGQVVFQRT</sequence>
<evidence type="ECO:0000256" key="1">
    <source>
        <dbReference type="ARBA" id="ARBA00006711"/>
    </source>
</evidence>
<evidence type="ECO:0000256" key="6">
    <source>
        <dbReference type="ARBA" id="ARBA00048552"/>
    </source>
</evidence>
<dbReference type="GO" id="GO:0000428">
    <property type="term" value="C:DNA-directed RNA polymerase complex"/>
    <property type="evidence" value="ECO:0007669"/>
    <property type="project" value="UniProtKB-KW"/>
</dbReference>
<dbReference type="GO" id="GO:0006351">
    <property type="term" value="P:DNA-templated transcription"/>
    <property type="evidence" value="ECO:0007669"/>
    <property type="project" value="UniProtKB-UniRule"/>
</dbReference>
<evidence type="ECO:0000313" key="9">
    <source>
        <dbReference type="Proteomes" id="UP000736328"/>
    </source>
</evidence>
<evidence type="ECO:0000256" key="7">
    <source>
        <dbReference type="HAMAP-Rule" id="MF_00366"/>
    </source>
</evidence>